<dbReference type="InterPro" id="IPR003960">
    <property type="entry name" value="ATPase_AAA_CS"/>
</dbReference>
<dbReference type="AlphaFoldDB" id="A0AAV2L0I3"/>
<dbReference type="InterPro" id="IPR003593">
    <property type="entry name" value="AAA+_ATPase"/>
</dbReference>
<dbReference type="Gene3D" id="3.40.50.300">
    <property type="entry name" value="P-loop containing nucleotide triphosphate hydrolases"/>
    <property type="match status" value="1"/>
</dbReference>
<keyword evidence="10" id="KW-1278">Translocase</keyword>
<evidence type="ECO:0000256" key="20">
    <source>
        <dbReference type="ARBA" id="ARBA00048588"/>
    </source>
</evidence>
<dbReference type="GO" id="GO:0005778">
    <property type="term" value="C:peroxisomal membrane"/>
    <property type="evidence" value="ECO:0007669"/>
    <property type="project" value="UniProtKB-SubCell"/>
</dbReference>
<keyword evidence="9 22" id="KW-0067">ATP-binding</keyword>
<dbReference type="Pfam" id="PF13450">
    <property type="entry name" value="NAD_binding_8"/>
    <property type="match status" value="1"/>
</dbReference>
<dbReference type="Pfam" id="PF00004">
    <property type="entry name" value="AAA"/>
    <property type="match status" value="1"/>
</dbReference>
<dbReference type="Pfam" id="PF17862">
    <property type="entry name" value="AAA_lid_3"/>
    <property type="match status" value="1"/>
</dbReference>
<dbReference type="InterPro" id="IPR003959">
    <property type="entry name" value="ATPase_AAA_core"/>
</dbReference>
<dbReference type="PROSITE" id="PS00674">
    <property type="entry name" value="AAA"/>
    <property type="match status" value="1"/>
</dbReference>
<dbReference type="FunFam" id="3.40.50.300:FF:000538">
    <property type="entry name" value="ATPase family AAA domain-containing protein 1"/>
    <property type="match status" value="1"/>
</dbReference>
<keyword evidence="7" id="KW-1000">Mitochondrion outer membrane</keyword>
<proteinExistence type="inferred from homology"/>
<keyword evidence="4" id="KW-0285">Flavoprotein</keyword>
<dbReference type="InterPro" id="IPR027417">
    <property type="entry name" value="P-loop_NTPase"/>
</dbReference>
<keyword evidence="8" id="KW-0274">FAD</keyword>
<dbReference type="GO" id="GO:0016491">
    <property type="term" value="F:oxidoreductase activity"/>
    <property type="evidence" value="ECO:0007669"/>
    <property type="project" value="InterPro"/>
</dbReference>
<feature type="chain" id="PRO_5043685276" description="Outer mitochondrial transmembrane helix translocase" evidence="23">
    <location>
        <begin position="17"/>
        <end position="663"/>
    </location>
</feature>
<comment type="similarity">
    <text evidence="18">Belongs to the AAA ATPase family. MSP1 subfamily.</text>
</comment>
<keyword evidence="12" id="KW-0770">Synapse</keyword>
<dbReference type="PANTHER" id="PTHR45644">
    <property type="entry name" value="AAA ATPASE, PUTATIVE (AFU_ORTHOLOGUE AFUA_2G12920)-RELATED-RELATED"/>
    <property type="match status" value="1"/>
</dbReference>
<dbReference type="GO" id="GO:0005741">
    <property type="term" value="C:mitochondrial outer membrane"/>
    <property type="evidence" value="ECO:0007669"/>
    <property type="project" value="UniProtKB-SubCell"/>
</dbReference>
<evidence type="ECO:0000256" key="11">
    <source>
        <dbReference type="ARBA" id="ARBA00022989"/>
    </source>
</evidence>
<dbReference type="SMART" id="SM00382">
    <property type="entry name" value="AAA"/>
    <property type="match status" value="1"/>
</dbReference>
<evidence type="ECO:0000256" key="19">
    <source>
        <dbReference type="ARBA" id="ARBA00040718"/>
    </source>
</evidence>
<evidence type="ECO:0000313" key="26">
    <source>
        <dbReference type="Proteomes" id="UP001497482"/>
    </source>
</evidence>
<evidence type="ECO:0000256" key="6">
    <source>
        <dbReference type="ARBA" id="ARBA00022741"/>
    </source>
</evidence>
<evidence type="ECO:0000256" key="14">
    <source>
        <dbReference type="ARBA" id="ARBA00023136"/>
    </source>
</evidence>
<evidence type="ECO:0000256" key="23">
    <source>
        <dbReference type="SAM" id="SignalP"/>
    </source>
</evidence>
<evidence type="ECO:0000256" key="12">
    <source>
        <dbReference type="ARBA" id="ARBA00023018"/>
    </source>
</evidence>
<evidence type="ECO:0000256" key="4">
    <source>
        <dbReference type="ARBA" id="ARBA00022630"/>
    </source>
</evidence>
<evidence type="ECO:0000256" key="1">
    <source>
        <dbReference type="ARBA" id="ARBA00004549"/>
    </source>
</evidence>
<dbReference type="Gene3D" id="3.50.50.60">
    <property type="entry name" value="FAD/NAD(P)-binding domain"/>
    <property type="match status" value="1"/>
</dbReference>
<evidence type="ECO:0000259" key="24">
    <source>
        <dbReference type="SMART" id="SM00382"/>
    </source>
</evidence>
<dbReference type="InterPro" id="IPR002937">
    <property type="entry name" value="Amino_oxidase"/>
</dbReference>
<name>A0AAV2L0I3_KNICA</name>
<dbReference type="GO" id="GO:0140570">
    <property type="term" value="P:extraction of mislocalized protein from mitochondrial outer membrane"/>
    <property type="evidence" value="ECO:0007669"/>
    <property type="project" value="TreeGrafter"/>
</dbReference>
<evidence type="ECO:0000256" key="8">
    <source>
        <dbReference type="ARBA" id="ARBA00022827"/>
    </source>
</evidence>
<keyword evidence="5" id="KW-0812">Transmembrane</keyword>
<dbReference type="GO" id="GO:0045211">
    <property type="term" value="C:postsynaptic membrane"/>
    <property type="evidence" value="ECO:0007669"/>
    <property type="project" value="UniProtKB-SubCell"/>
</dbReference>
<dbReference type="Proteomes" id="UP001497482">
    <property type="component" value="Chromosome 20"/>
</dbReference>
<gene>
    <name evidence="25" type="ORF">KC01_LOCUS23802</name>
</gene>
<keyword evidence="16" id="KW-0628">Postsynaptic cell membrane</keyword>
<evidence type="ECO:0000256" key="22">
    <source>
        <dbReference type="RuleBase" id="RU003651"/>
    </source>
</evidence>
<accession>A0AAV2L0I3</accession>
<sequence length="663" mass="74619">MLRVLIVGAGLTGSLCACLLRRALQNRVHIEVWDKSRGTGGRMSTSRFRDDCFNADIGAQYITATQDYRRRHHSLYEELLSAGVLVPMSCSVLGLRHKEPTEDFVSPQGTGQIVKHFLHSSEAELHLKRHVTSVQRTGASWEVEFSEGQRESFDAVVLTIPVPQILQLKNFSQLLSPEQLGALSQVQYSSRFALALFFDRDSDLNLDFGFKYVTDSKLIRYVSVEQKKRGSGAGLGPVLVVHSSVDFGSEFLESDLAQVQSLMMDELRRLHPDLPEPINIKTHKWRYSQKRKGPPSLIQSRAKMVLREVPVEQVTRPLGRSEVIGLLFRLTVFGAVTYFTIKWMVDALDPTRKQKVEAQKQAEKLMKQIGVKNVKLSEYEMSIAAHLVDPLTMQITWRDIAGLDEVITELKETVILPVQKRHLFQRSRLLQPPKGVLLYGPPGCGKTLIAKATAKEAGFRFINLQPSTLTDKWYGESQKLAAAVFSLALKLQPSIIFIDEIDSFLRNRSSSDHEATAMMKAQFMSLWDGLDTDYSCQVIVMGATNRPQDLDSAILRRMPTRFHINQPSQKQREQILKLILDDERVELTVDLEEVSKETEGFSGSDLRETCRDAALMCVREYVSSGSDSEDIRAISQSDLQRAVSKMKKSKSAGGHMLLHAALD</sequence>
<evidence type="ECO:0000256" key="2">
    <source>
        <dbReference type="ARBA" id="ARBA00004572"/>
    </source>
</evidence>
<dbReference type="SUPFAM" id="SSF51905">
    <property type="entry name" value="FAD/NAD(P)-binding domain"/>
    <property type="match status" value="1"/>
</dbReference>
<keyword evidence="23" id="KW-0732">Signal</keyword>
<feature type="signal peptide" evidence="23">
    <location>
        <begin position="1"/>
        <end position="16"/>
    </location>
</feature>
<dbReference type="GO" id="GO:0005524">
    <property type="term" value="F:ATP binding"/>
    <property type="evidence" value="ECO:0007669"/>
    <property type="project" value="UniProtKB-KW"/>
</dbReference>
<evidence type="ECO:0000256" key="7">
    <source>
        <dbReference type="ARBA" id="ARBA00022787"/>
    </source>
</evidence>
<evidence type="ECO:0000256" key="17">
    <source>
        <dbReference type="ARBA" id="ARBA00037805"/>
    </source>
</evidence>
<evidence type="ECO:0000256" key="10">
    <source>
        <dbReference type="ARBA" id="ARBA00022967"/>
    </source>
</evidence>
<dbReference type="CDD" id="cd19520">
    <property type="entry name" value="RecA-like_ATAD1"/>
    <property type="match status" value="1"/>
</dbReference>
<comment type="catalytic activity">
    <reaction evidence="20">
        <text>[protein]-with a C-terminal TM segment(out) + ATP + H2O = [protein]-with a C-terminal TM segment(in) + ADP + phosphate + H(+)</text>
        <dbReference type="Rhea" id="RHEA:66168"/>
        <dbReference type="Rhea" id="RHEA-COMP:16963"/>
        <dbReference type="ChEBI" id="CHEBI:15377"/>
        <dbReference type="ChEBI" id="CHEBI:15378"/>
        <dbReference type="ChEBI" id="CHEBI:30616"/>
        <dbReference type="ChEBI" id="CHEBI:43474"/>
        <dbReference type="ChEBI" id="CHEBI:90782"/>
        <dbReference type="ChEBI" id="CHEBI:456216"/>
    </reaction>
</comment>
<dbReference type="Gene3D" id="1.10.8.60">
    <property type="match status" value="1"/>
</dbReference>
<evidence type="ECO:0000256" key="3">
    <source>
        <dbReference type="ARBA" id="ARBA00022475"/>
    </source>
</evidence>
<evidence type="ECO:0000256" key="16">
    <source>
        <dbReference type="ARBA" id="ARBA00023257"/>
    </source>
</evidence>
<keyword evidence="3" id="KW-1003">Cell membrane</keyword>
<evidence type="ECO:0000256" key="21">
    <source>
        <dbReference type="ARBA" id="ARBA00056396"/>
    </source>
</evidence>
<keyword evidence="6 22" id="KW-0547">Nucleotide-binding</keyword>
<organism evidence="25 26">
    <name type="scientific">Knipowitschia caucasica</name>
    <name type="common">Caucasian dwarf goby</name>
    <name type="synonym">Pomatoschistus caucasicus</name>
    <dbReference type="NCBI Taxonomy" id="637954"/>
    <lineage>
        <taxon>Eukaryota</taxon>
        <taxon>Metazoa</taxon>
        <taxon>Chordata</taxon>
        <taxon>Craniata</taxon>
        <taxon>Vertebrata</taxon>
        <taxon>Euteleostomi</taxon>
        <taxon>Actinopterygii</taxon>
        <taxon>Neopterygii</taxon>
        <taxon>Teleostei</taxon>
        <taxon>Neoteleostei</taxon>
        <taxon>Acanthomorphata</taxon>
        <taxon>Gobiaria</taxon>
        <taxon>Gobiiformes</taxon>
        <taxon>Gobioidei</taxon>
        <taxon>Gobiidae</taxon>
        <taxon>Gobiinae</taxon>
        <taxon>Knipowitschia</taxon>
    </lineage>
</organism>
<dbReference type="SUPFAM" id="SSF52540">
    <property type="entry name" value="P-loop containing nucleoside triphosphate hydrolases"/>
    <property type="match status" value="1"/>
</dbReference>
<evidence type="ECO:0000256" key="18">
    <source>
        <dbReference type="ARBA" id="ARBA00038383"/>
    </source>
</evidence>
<evidence type="ECO:0000256" key="9">
    <source>
        <dbReference type="ARBA" id="ARBA00022840"/>
    </source>
</evidence>
<dbReference type="PROSITE" id="PS51257">
    <property type="entry name" value="PROKAR_LIPOPROTEIN"/>
    <property type="match status" value="1"/>
</dbReference>
<evidence type="ECO:0000256" key="5">
    <source>
        <dbReference type="ARBA" id="ARBA00022692"/>
    </source>
</evidence>
<evidence type="ECO:0000256" key="13">
    <source>
        <dbReference type="ARBA" id="ARBA00023128"/>
    </source>
</evidence>
<evidence type="ECO:0000256" key="15">
    <source>
        <dbReference type="ARBA" id="ARBA00023140"/>
    </source>
</evidence>
<protein>
    <recommendedName>
        <fullName evidence="19">Outer mitochondrial transmembrane helix translocase</fullName>
    </recommendedName>
</protein>
<reference evidence="25 26" key="1">
    <citation type="submission" date="2024-04" db="EMBL/GenBank/DDBJ databases">
        <authorList>
            <person name="Waldvogel A.-M."/>
            <person name="Schoenle A."/>
        </authorList>
    </citation>
    <scope>NUCLEOTIDE SEQUENCE [LARGE SCALE GENOMIC DNA]</scope>
</reference>
<dbReference type="Gene3D" id="3.90.660.10">
    <property type="match status" value="1"/>
</dbReference>
<dbReference type="Pfam" id="PF01593">
    <property type="entry name" value="Amino_oxidase"/>
    <property type="match status" value="1"/>
</dbReference>
<keyword evidence="11" id="KW-1133">Transmembrane helix</keyword>
<dbReference type="PANTHER" id="PTHR45644:SF2">
    <property type="entry name" value="OUTER MITOCHONDRIAL TRANSMEMBRANE HELIX TRANSLOCASE"/>
    <property type="match status" value="1"/>
</dbReference>
<keyword evidence="26" id="KW-1185">Reference proteome</keyword>
<keyword evidence="14" id="KW-0472">Membrane</keyword>
<keyword evidence="15" id="KW-0576">Peroxisome</keyword>
<keyword evidence="13" id="KW-0496">Mitochondrion</keyword>
<dbReference type="InterPro" id="IPR051701">
    <property type="entry name" value="Mito_OM_Translocase_MSP1"/>
</dbReference>
<feature type="domain" description="AAA+ ATPase" evidence="24">
    <location>
        <begin position="432"/>
        <end position="568"/>
    </location>
</feature>
<dbReference type="GO" id="GO:0016887">
    <property type="term" value="F:ATP hydrolysis activity"/>
    <property type="evidence" value="ECO:0007669"/>
    <property type="project" value="InterPro"/>
</dbReference>
<dbReference type="EMBL" id="OZ035842">
    <property type="protein sequence ID" value="CAL1594891.1"/>
    <property type="molecule type" value="Genomic_DNA"/>
</dbReference>
<comment type="subcellular location">
    <subcellularLocation>
        <location evidence="2">Mitochondrion outer membrane</location>
        <topology evidence="2">Single-pass membrane protein</topology>
    </subcellularLocation>
    <subcellularLocation>
        <location evidence="1">Peroxisome membrane</location>
        <topology evidence="1">Single-pass membrane protein</topology>
    </subcellularLocation>
    <subcellularLocation>
        <location evidence="17">Postsynaptic cell membrane</location>
        <topology evidence="17">Single-pass membrane protein</topology>
    </subcellularLocation>
</comment>
<comment type="function">
    <text evidence="21">Outer mitochondrial translocase required to remove mislocalized tail-anchored transmembrane proteins on mitochondria. Specifically recognizes and binds tail-anchored transmembrane proteins: acts as a dislocase that mediates the ATP-dependent extraction of mistargeted tail-anchored transmembrane proteins from the mitochondrion outer membrane. Also plays a critical role in regulating the surface expression of AMPA receptors (AMPAR), thereby regulating synaptic plasticity and learning and memory.</text>
</comment>
<dbReference type="InterPro" id="IPR036188">
    <property type="entry name" value="FAD/NAD-bd_sf"/>
</dbReference>
<dbReference type="InterPro" id="IPR041569">
    <property type="entry name" value="AAA_lid_3"/>
</dbReference>
<evidence type="ECO:0000313" key="25">
    <source>
        <dbReference type="EMBL" id="CAL1594891.1"/>
    </source>
</evidence>